<comment type="caution">
    <text evidence="2">The sequence shown here is derived from an EMBL/GenBank/DDBJ whole genome shotgun (WGS) entry which is preliminary data.</text>
</comment>
<protein>
    <submittedName>
        <fullName evidence="2">Nuclear transport factor 2 family protein</fullName>
    </submittedName>
</protein>
<keyword evidence="3" id="KW-1185">Reference proteome</keyword>
<dbReference type="SUPFAM" id="SSF54427">
    <property type="entry name" value="NTF2-like"/>
    <property type="match status" value="1"/>
</dbReference>
<evidence type="ECO:0000259" key="1">
    <source>
        <dbReference type="Pfam" id="PF12680"/>
    </source>
</evidence>
<sequence>MSLIGIVQKGWESVGAGEFDTLVNDYVEEMVFIMPGQSNVLKGRSAFRTALDNLGQILPPGFEITGLRHMQGGSEVISIINWKSNKVHDSQLTVLFKFTDEKITEERWFIDTNQWLSAF</sequence>
<gene>
    <name evidence="2" type="ORF">KP803_00205</name>
</gene>
<feature type="domain" description="SnoaL-like" evidence="1">
    <location>
        <begin position="11"/>
        <end position="105"/>
    </location>
</feature>
<dbReference type="Proteomes" id="UP001139559">
    <property type="component" value="Unassembled WGS sequence"/>
</dbReference>
<dbReference type="RefSeq" id="WP_248006817.1">
    <property type="nucleotide sequence ID" value="NZ_JAJHVV010000001.1"/>
</dbReference>
<accession>A0A9X1XH95</accession>
<dbReference type="InterPro" id="IPR032710">
    <property type="entry name" value="NTF2-like_dom_sf"/>
</dbReference>
<proteinExistence type="predicted"/>
<reference evidence="2" key="1">
    <citation type="submission" date="2021-11" db="EMBL/GenBank/DDBJ databases">
        <title>Vibrio ZSDE26 sp. nov. and Vibrio ZSDZ34 sp. nov., isolated from coastal seawater in Qingdao.</title>
        <authorList>
            <person name="Zhang P."/>
        </authorList>
    </citation>
    <scope>NUCLEOTIDE SEQUENCE</scope>
    <source>
        <strain evidence="2">ZSDE26</strain>
    </source>
</reference>
<dbReference type="InterPro" id="IPR037401">
    <property type="entry name" value="SnoaL-like"/>
</dbReference>
<dbReference type="Gene3D" id="3.10.450.50">
    <property type="match status" value="1"/>
</dbReference>
<name>A0A9X1XH95_9VIBR</name>
<dbReference type="EMBL" id="JAJHVV010000001">
    <property type="protein sequence ID" value="MCK6261688.1"/>
    <property type="molecule type" value="Genomic_DNA"/>
</dbReference>
<evidence type="ECO:0000313" key="3">
    <source>
        <dbReference type="Proteomes" id="UP001139559"/>
    </source>
</evidence>
<dbReference type="Pfam" id="PF12680">
    <property type="entry name" value="SnoaL_2"/>
    <property type="match status" value="1"/>
</dbReference>
<organism evidence="2 3">
    <name type="scientific">Vibrio amylolyticus</name>
    <dbReference type="NCBI Taxonomy" id="2847292"/>
    <lineage>
        <taxon>Bacteria</taxon>
        <taxon>Pseudomonadati</taxon>
        <taxon>Pseudomonadota</taxon>
        <taxon>Gammaproteobacteria</taxon>
        <taxon>Vibrionales</taxon>
        <taxon>Vibrionaceae</taxon>
        <taxon>Vibrio</taxon>
    </lineage>
</organism>
<dbReference type="AlphaFoldDB" id="A0A9X1XH95"/>
<evidence type="ECO:0000313" key="2">
    <source>
        <dbReference type="EMBL" id="MCK6261688.1"/>
    </source>
</evidence>